<dbReference type="EMBL" id="JH159158">
    <property type="protein sequence ID" value="EGZ10450.1"/>
    <property type="molecule type" value="Genomic_DNA"/>
</dbReference>
<reference evidence="2 3" key="1">
    <citation type="journal article" date="2006" name="Science">
        <title>Phytophthora genome sequences uncover evolutionary origins and mechanisms of pathogenesis.</title>
        <authorList>
            <person name="Tyler B.M."/>
            <person name="Tripathy S."/>
            <person name="Zhang X."/>
            <person name="Dehal P."/>
            <person name="Jiang R.H."/>
            <person name="Aerts A."/>
            <person name="Arredondo F.D."/>
            <person name="Baxter L."/>
            <person name="Bensasson D."/>
            <person name="Beynon J.L."/>
            <person name="Chapman J."/>
            <person name="Damasceno C.M."/>
            <person name="Dorrance A.E."/>
            <person name="Dou D."/>
            <person name="Dickerman A.W."/>
            <person name="Dubchak I.L."/>
            <person name="Garbelotto M."/>
            <person name="Gijzen M."/>
            <person name="Gordon S.G."/>
            <person name="Govers F."/>
            <person name="Grunwald N.J."/>
            <person name="Huang W."/>
            <person name="Ivors K.L."/>
            <person name="Jones R.W."/>
            <person name="Kamoun S."/>
            <person name="Krampis K."/>
            <person name="Lamour K.H."/>
            <person name="Lee M.K."/>
            <person name="McDonald W.H."/>
            <person name="Medina M."/>
            <person name="Meijer H.J."/>
            <person name="Nordberg E.K."/>
            <person name="Maclean D.J."/>
            <person name="Ospina-Giraldo M.D."/>
            <person name="Morris P.F."/>
            <person name="Phuntumart V."/>
            <person name="Putnam N.H."/>
            <person name="Rash S."/>
            <person name="Rose J.K."/>
            <person name="Sakihama Y."/>
            <person name="Salamov A.A."/>
            <person name="Savidor A."/>
            <person name="Scheuring C.F."/>
            <person name="Smith B.M."/>
            <person name="Sobral B.W."/>
            <person name="Terry A."/>
            <person name="Torto-Alalibo T.A."/>
            <person name="Win J."/>
            <person name="Xu Z."/>
            <person name="Zhang H."/>
            <person name="Grigoriev I.V."/>
            <person name="Rokhsar D.S."/>
            <person name="Boore J.L."/>
        </authorList>
    </citation>
    <scope>NUCLEOTIDE SEQUENCE [LARGE SCALE GENOMIC DNA]</scope>
    <source>
        <strain evidence="2 3">P6497</strain>
    </source>
</reference>
<sequence length="403" mass="44073">MSKLRCAFSAEEIEEIKELIIGLLDDSLGTDQRTIKTAFWERVRCVLSANPQSQGLEHLQAVVDAVLEEQEDPILGGPIFVLPPLPSAPPSTDSAAPADPPSSPRPPKSRSPSPPPKSGKGKGKAPRRSNKRAASPSPASTPSSKKARAETDDEVQPIDIDEILRVSPAAPKPFVTPSLPCWPTPLTIKKDTDNRRKSKLRAGIARLRLTSLCIETWGYFGFYRLLEGHDDRYWYGGQGGKGSGEKRTDNGVCAEDLASLYRTDSERFEFVIDNALNPALIDDYGYHSLRHLLESTRALDPNAPAEHRLSLDALARIRMDIKSDAPRNADWVGDEDVGPWHVLIDSKIAQETEAILAPAIKDGSYQPTSITTFSPSDIKTDDFSDFEDDEGKPTALAPAADDE</sequence>
<dbReference type="AlphaFoldDB" id="G5A008"/>
<proteinExistence type="predicted"/>
<evidence type="ECO:0000313" key="2">
    <source>
        <dbReference type="EMBL" id="EGZ10450.1"/>
    </source>
</evidence>
<protein>
    <submittedName>
        <fullName evidence="2">Uncharacterized protein</fullName>
    </submittedName>
</protein>
<feature type="compositionally biased region" description="Low complexity" evidence="1">
    <location>
        <begin position="132"/>
        <end position="144"/>
    </location>
</feature>
<feature type="compositionally biased region" description="Polar residues" evidence="1">
    <location>
        <begin position="366"/>
        <end position="377"/>
    </location>
</feature>
<accession>G5A008</accession>
<name>G5A008_PHYSP</name>
<dbReference type="KEGG" id="psoj:PHYSODRAFT_261836"/>
<keyword evidence="3" id="KW-1185">Reference proteome</keyword>
<feature type="region of interest" description="Disordered" evidence="1">
    <location>
        <begin position="366"/>
        <end position="403"/>
    </location>
</feature>
<organism evidence="2 3">
    <name type="scientific">Phytophthora sojae (strain P6497)</name>
    <name type="common">Soybean stem and root rot agent</name>
    <name type="synonym">Phytophthora megasperma f. sp. glycines</name>
    <dbReference type="NCBI Taxonomy" id="1094619"/>
    <lineage>
        <taxon>Eukaryota</taxon>
        <taxon>Sar</taxon>
        <taxon>Stramenopiles</taxon>
        <taxon>Oomycota</taxon>
        <taxon>Peronosporomycetes</taxon>
        <taxon>Peronosporales</taxon>
        <taxon>Peronosporaceae</taxon>
        <taxon>Phytophthora</taxon>
    </lineage>
</organism>
<feature type="compositionally biased region" description="Basic residues" evidence="1">
    <location>
        <begin position="119"/>
        <end position="131"/>
    </location>
</feature>
<dbReference type="OMA" id="WIINPNA"/>
<dbReference type="InParanoid" id="G5A008"/>
<evidence type="ECO:0000256" key="1">
    <source>
        <dbReference type="SAM" id="MobiDB-lite"/>
    </source>
</evidence>
<evidence type="ECO:0000313" key="3">
    <source>
        <dbReference type="Proteomes" id="UP000002640"/>
    </source>
</evidence>
<dbReference type="Proteomes" id="UP000002640">
    <property type="component" value="Unassembled WGS sequence"/>
</dbReference>
<feature type="region of interest" description="Disordered" evidence="1">
    <location>
        <begin position="78"/>
        <end position="159"/>
    </location>
</feature>
<dbReference type="RefSeq" id="XP_009533195.1">
    <property type="nucleotide sequence ID" value="XM_009534900.1"/>
</dbReference>
<dbReference type="GeneID" id="20639323"/>
<gene>
    <name evidence="2" type="ORF">PHYSODRAFT_261836</name>
</gene>
<dbReference type="SMR" id="G5A008"/>